<dbReference type="InterPro" id="IPR016040">
    <property type="entry name" value="NAD(P)-bd_dom"/>
</dbReference>
<evidence type="ECO:0000259" key="1">
    <source>
        <dbReference type="Pfam" id="PF13460"/>
    </source>
</evidence>
<reference evidence="3" key="1">
    <citation type="journal article" date="2019" name="Int. J. Syst. Evol. Microbiol.">
        <title>The Global Catalogue of Microorganisms (GCM) 10K type strain sequencing project: providing services to taxonomists for standard genome sequencing and annotation.</title>
        <authorList>
            <consortium name="The Broad Institute Genomics Platform"/>
            <consortium name="The Broad Institute Genome Sequencing Center for Infectious Disease"/>
            <person name="Wu L."/>
            <person name="Ma J."/>
        </authorList>
    </citation>
    <scope>NUCLEOTIDE SEQUENCE [LARGE SCALE GENOMIC DNA]</scope>
    <source>
        <strain evidence="3">JCM 17342</strain>
    </source>
</reference>
<feature type="domain" description="NAD(P)-binding" evidence="1">
    <location>
        <begin position="9"/>
        <end position="131"/>
    </location>
</feature>
<sequence length="238" mass="25776">MTTSILVTGGTGTLGRAVVAHLRETGHQPLVMSRRPGPDHVVADLLTGDGVDAALDGVDVVINCATTLSGKKDVIATRTLVDAVRRAGCRHLVHVSIVGIDRIRFGYYNGKLASEELVRAVPHTILRATQFHDLLRKIFSVLAKLPVVFVPDVRFQPVDVRDVAVRLVELAMGPPLGRAADFGGPEVRDAVDLARSHFGGKRRIVPIRLPGKAFRALREGFNLTPEHADGKITFEEHA</sequence>
<keyword evidence="3" id="KW-1185">Reference proteome</keyword>
<name>A0ABP7RWM3_9PSEU</name>
<evidence type="ECO:0000313" key="3">
    <source>
        <dbReference type="Proteomes" id="UP001501747"/>
    </source>
</evidence>
<dbReference type="InterPro" id="IPR051207">
    <property type="entry name" value="ComplexI_NDUFA9_subunit"/>
</dbReference>
<protein>
    <submittedName>
        <fullName evidence="2">NAD(P)H-binding protein</fullName>
    </submittedName>
</protein>
<dbReference type="SUPFAM" id="SSF51735">
    <property type="entry name" value="NAD(P)-binding Rossmann-fold domains"/>
    <property type="match status" value="1"/>
</dbReference>
<dbReference type="InterPro" id="IPR036291">
    <property type="entry name" value="NAD(P)-bd_dom_sf"/>
</dbReference>
<organism evidence="2 3">
    <name type="scientific">Allokutzneria multivorans</name>
    <dbReference type="NCBI Taxonomy" id="1142134"/>
    <lineage>
        <taxon>Bacteria</taxon>
        <taxon>Bacillati</taxon>
        <taxon>Actinomycetota</taxon>
        <taxon>Actinomycetes</taxon>
        <taxon>Pseudonocardiales</taxon>
        <taxon>Pseudonocardiaceae</taxon>
        <taxon>Allokutzneria</taxon>
    </lineage>
</organism>
<dbReference type="PANTHER" id="PTHR12126:SF11">
    <property type="entry name" value="NADH DEHYDROGENASE [UBIQUINONE] 1 ALPHA SUBCOMPLEX SUBUNIT 9, MITOCHONDRIAL"/>
    <property type="match status" value="1"/>
</dbReference>
<dbReference type="Pfam" id="PF13460">
    <property type="entry name" value="NAD_binding_10"/>
    <property type="match status" value="1"/>
</dbReference>
<proteinExistence type="predicted"/>
<dbReference type="EMBL" id="BAABAL010000007">
    <property type="protein sequence ID" value="GAA4003236.1"/>
    <property type="molecule type" value="Genomic_DNA"/>
</dbReference>
<comment type="caution">
    <text evidence="2">The sequence shown here is derived from an EMBL/GenBank/DDBJ whole genome shotgun (WGS) entry which is preliminary data.</text>
</comment>
<gene>
    <name evidence="2" type="ORF">GCM10022247_25110</name>
</gene>
<dbReference type="PANTHER" id="PTHR12126">
    <property type="entry name" value="NADH-UBIQUINONE OXIDOREDUCTASE 39 KDA SUBUNIT-RELATED"/>
    <property type="match status" value="1"/>
</dbReference>
<dbReference type="Gene3D" id="3.40.50.720">
    <property type="entry name" value="NAD(P)-binding Rossmann-like Domain"/>
    <property type="match status" value="1"/>
</dbReference>
<dbReference type="Proteomes" id="UP001501747">
    <property type="component" value="Unassembled WGS sequence"/>
</dbReference>
<evidence type="ECO:0000313" key="2">
    <source>
        <dbReference type="EMBL" id="GAA4003236.1"/>
    </source>
</evidence>
<accession>A0ABP7RWM3</accession>
<dbReference type="RefSeq" id="WP_344874081.1">
    <property type="nucleotide sequence ID" value="NZ_BAABAL010000007.1"/>
</dbReference>